<protein>
    <recommendedName>
        <fullName evidence="4">Glycosyltransferase RgtA/B/C/D-like domain-containing protein</fullName>
    </recommendedName>
</protein>
<reference evidence="2 3" key="1">
    <citation type="submission" date="2018-07" db="EMBL/GenBank/DDBJ databases">
        <title>Anaerosacharophilus polymeroproducens gen. nov. sp. nov., an anaerobic bacterium isolated from salt field.</title>
        <authorList>
            <person name="Kim W."/>
            <person name="Yang S.-H."/>
            <person name="Oh J."/>
            <person name="Lee J.-H."/>
            <person name="Kwon K.K."/>
        </authorList>
    </citation>
    <scope>NUCLEOTIDE SEQUENCE [LARGE SCALE GENOMIC DNA]</scope>
    <source>
        <strain evidence="2 3">MCWD5</strain>
    </source>
</reference>
<evidence type="ECO:0000256" key="1">
    <source>
        <dbReference type="SAM" id="Phobius"/>
    </source>
</evidence>
<evidence type="ECO:0008006" key="4">
    <source>
        <dbReference type="Google" id="ProtNLM"/>
    </source>
</evidence>
<name>A0A371ARI7_9FIRM</name>
<organism evidence="2 3">
    <name type="scientific">Anaerosacchariphilus polymeriproducens</name>
    <dbReference type="NCBI Taxonomy" id="1812858"/>
    <lineage>
        <taxon>Bacteria</taxon>
        <taxon>Bacillati</taxon>
        <taxon>Bacillota</taxon>
        <taxon>Clostridia</taxon>
        <taxon>Lachnospirales</taxon>
        <taxon>Lachnospiraceae</taxon>
        <taxon>Anaerosacchariphilus</taxon>
    </lineage>
</organism>
<dbReference type="Proteomes" id="UP000255036">
    <property type="component" value="Unassembled WGS sequence"/>
</dbReference>
<evidence type="ECO:0000313" key="3">
    <source>
        <dbReference type="Proteomes" id="UP000255036"/>
    </source>
</evidence>
<accession>A0A371ARI7</accession>
<feature type="transmembrane region" description="Helical" evidence="1">
    <location>
        <begin position="101"/>
        <end position="119"/>
    </location>
</feature>
<keyword evidence="1" id="KW-1133">Transmembrane helix</keyword>
<feature type="transmembrane region" description="Helical" evidence="1">
    <location>
        <begin position="219"/>
        <end position="240"/>
    </location>
</feature>
<dbReference type="EMBL" id="QRCT01000050">
    <property type="protein sequence ID" value="RDU22162.1"/>
    <property type="molecule type" value="Genomic_DNA"/>
</dbReference>
<sequence length="378" mass="44291">MIYIISLTVVFCFPNRWIQNNVDSSVEILTSETDYPSYVFHSDAVSFDNFTDKLILQKAIKTQSNPLIYAMDIDNYARYWHGYHTLTRILLVFFNILQIRYLLMMVFYLLFGITCILLYKRFKLAGTIPFILSMISIYPNTVNTSLQFSSVFLLTLIFTDIILIFYEKINLKKLLLFYIFGSITNFFDLLTTPLLTLGIPLLFVLLLSETQLKNKLFTILKLSISWAAGYGFTWIGKWLFGSLILQKNVFTEAIESIFIRTNGTETYSLDRKFTYLANWQNIIPPFSLKYVLVLFLLLGIALCVLCKKYAATRKVMLQILPLLIVGVYPFIWYYVLGNHSQVHHFFTYRTQLIFSLAVLLFFFYPIIAWLENYFETKK</sequence>
<feature type="transmembrane region" description="Helical" evidence="1">
    <location>
        <begin position="348"/>
        <end position="370"/>
    </location>
</feature>
<keyword evidence="1" id="KW-0472">Membrane</keyword>
<dbReference type="AlphaFoldDB" id="A0A371ARI7"/>
<feature type="transmembrane region" description="Helical" evidence="1">
    <location>
        <begin position="317"/>
        <end position="336"/>
    </location>
</feature>
<keyword evidence="3" id="KW-1185">Reference proteome</keyword>
<comment type="caution">
    <text evidence="2">The sequence shown here is derived from an EMBL/GenBank/DDBJ whole genome shotgun (WGS) entry which is preliminary data.</text>
</comment>
<keyword evidence="1" id="KW-0812">Transmembrane</keyword>
<feature type="transmembrane region" description="Helical" evidence="1">
    <location>
        <begin position="286"/>
        <end position="305"/>
    </location>
</feature>
<feature type="transmembrane region" description="Helical" evidence="1">
    <location>
        <begin position="148"/>
        <end position="166"/>
    </location>
</feature>
<feature type="transmembrane region" description="Helical" evidence="1">
    <location>
        <begin position="186"/>
        <end position="207"/>
    </location>
</feature>
<gene>
    <name evidence="2" type="ORF">DWV06_16665</name>
</gene>
<proteinExistence type="predicted"/>
<evidence type="ECO:0000313" key="2">
    <source>
        <dbReference type="EMBL" id="RDU22162.1"/>
    </source>
</evidence>